<comment type="similarity">
    <text evidence="2">Belongs to the ABC transporter superfamily.</text>
</comment>
<evidence type="ECO:0000256" key="3">
    <source>
        <dbReference type="ARBA" id="ARBA00022448"/>
    </source>
</evidence>
<reference evidence="9" key="1">
    <citation type="journal article" date="2019" name="Int. J. Syst. Evol. Microbiol.">
        <title>The Global Catalogue of Microorganisms (GCM) 10K type strain sequencing project: providing services to taxonomists for standard genome sequencing and annotation.</title>
        <authorList>
            <consortium name="The Broad Institute Genomics Platform"/>
            <consortium name="The Broad Institute Genome Sequencing Center for Infectious Disease"/>
            <person name="Wu L."/>
            <person name="Ma J."/>
        </authorList>
    </citation>
    <scope>NUCLEOTIDE SEQUENCE [LARGE SCALE GENOMIC DNA]</scope>
    <source>
        <strain evidence="9">CGMCC 4.7357</strain>
    </source>
</reference>
<evidence type="ECO:0000256" key="4">
    <source>
        <dbReference type="ARBA" id="ARBA00022741"/>
    </source>
</evidence>
<evidence type="ECO:0000313" key="8">
    <source>
        <dbReference type="EMBL" id="MFC4494968.1"/>
    </source>
</evidence>
<dbReference type="SUPFAM" id="SSF52540">
    <property type="entry name" value="P-loop containing nucleoside triphosphate hydrolases"/>
    <property type="match status" value="1"/>
</dbReference>
<dbReference type="InterPro" id="IPR027417">
    <property type="entry name" value="P-loop_NTPase"/>
</dbReference>
<comment type="subcellular location">
    <subcellularLocation>
        <location evidence="1">Cell membrane</location>
        <topology evidence="1">Peripheral membrane protein</topology>
    </subcellularLocation>
</comment>
<dbReference type="InterPro" id="IPR050763">
    <property type="entry name" value="ABC_transporter_ATP-binding"/>
</dbReference>
<evidence type="ECO:0000256" key="5">
    <source>
        <dbReference type="ARBA" id="ARBA00022840"/>
    </source>
</evidence>
<dbReference type="Gene3D" id="3.40.50.300">
    <property type="entry name" value="P-loop containing nucleotide triphosphate hydrolases"/>
    <property type="match status" value="1"/>
</dbReference>
<keyword evidence="3" id="KW-0813">Transport</keyword>
<dbReference type="InterPro" id="IPR017871">
    <property type="entry name" value="ABC_transporter-like_CS"/>
</dbReference>
<protein>
    <submittedName>
        <fullName evidence="8">ABC transporter ATP-binding protein</fullName>
    </submittedName>
</protein>
<dbReference type="PROSITE" id="PS50893">
    <property type="entry name" value="ABC_TRANSPORTER_2"/>
    <property type="match status" value="1"/>
</dbReference>
<dbReference type="PROSITE" id="PS00211">
    <property type="entry name" value="ABC_TRANSPORTER_1"/>
    <property type="match status" value="1"/>
</dbReference>
<keyword evidence="5 8" id="KW-0067">ATP-binding</keyword>
<evidence type="ECO:0000256" key="1">
    <source>
        <dbReference type="ARBA" id="ARBA00004202"/>
    </source>
</evidence>
<keyword evidence="9" id="KW-1185">Reference proteome</keyword>
<dbReference type="CDD" id="cd03230">
    <property type="entry name" value="ABC_DR_subfamily_A"/>
    <property type="match status" value="1"/>
</dbReference>
<dbReference type="InterPro" id="IPR003439">
    <property type="entry name" value="ABC_transporter-like_ATP-bd"/>
</dbReference>
<dbReference type="Proteomes" id="UP001595997">
    <property type="component" value="Unassembled WGS sequence"/>
</dbReference>
<keyword evidence="6" id="KW-0046">Antibiotic resistance</keyword>
<dbReference type="RefSeq" id="WP_386446961.1">
    <property type="nucleotide sequence ID" value="NZ_JBHSFH010000006.1"/>
</dbReference>
<evidence type="ECO:0000313" key="9">
    <source>
        <dbReference type="Proteomes" id="UP001595997"/>
    </source>
</evidence>
<gene>
    <name evidence="8" type="ORF">ACFPA8_12560</name>
</gene>
<sequence length="327" mass="34967">MTDARAVPAERHEAAAQTTILIEEIRKRYGGREAVAGVSLQVRRGEFFGLLGPNGAGKTTLVEIMEGLREADSGKVTVLGQSPWPRNVELLPRMGVQTQSSAFFVRQTAREHLNTVAALFGVGREAADSALEDVGLTGRRDVMVENLSGGQRQRLAIASALVHGPELIFLDEPTAALDPQARRDLWEVLRGLKRQGRTIVYTTHHLDEAEALCDRVAILVDGRIAALDTPHNLVSSAGVPTRLMIPAGRLSPEEALGIEGVDSAELQGGSLVLETRVSGQVLTAVDKLAGLSDVQTRTATLEDVYLELTGSLAGTGQDGDNDTEQQA</sequence>
<name>A0ABV9A8T0_9ACTN</name>
<evidence type="ECO:0000256" key="2">
    <source>
        <dbReference type="ARBA" id="ARBA00005417"/>
    </source>
</evidence>
<dbReference type="PANTHER" id="PTHR42711:SF5">
    <property type="entry name" value="ABC TRANSPORTER ATP-BINDING PROTEIN NATA"/>
    <property type="match status" value="1"/>
</dbReference>
<dbReference type="Pfam" id="PF00005">
    <property type="entry name" value="ABC_tran"/>
    <property type="match status" value="1"/>
</dbReference>
<evidence type="ECO:0000259" key="7">
    <source>
        <dbReference type="PROSITE" id="PS50893"/>
    </source>
</evidence>
<dbReference type="EMBL" id="JBHSFH010000006">
    <property type="protein sequence ID" value="MFC4494968.1"/>
    <property type="molecule type" value="Genomic_DNA"/>
</dbReference>
<dbReference type="PANTHER" id="PTHR42711">
    <property type="entry name" value="ABC TRANSPORTER ATP-BINDING PROTEIN"/>
    <property type="match status" value="1"/>
</dbReference>
<dbReference type="SMART" id="SM00382">
    <property type="entry name" value="AAA"/>
    <property type="match status" value="1"/>
</dbReference>
<dbReference type="GO" id="GO:0005524">
    <property type="term" value="F:ATP binding"/>
    <property type="evidence" value="ECO:0007669"/>
    <property type="project" value="UniProtKB-KW"/>
</dbReference>
<feature type="domain" description="ABC transporter" evidence="7">
    <location>
        <begin position="20"/>
        <end position="246"/>
    </location>
</feature>
<keyword evidence="4" id="KW-0547">Nucleotide-binding</keyword>
<organism evidence="8 9">
    <name type="scientific">Streptomyces ovatisporus</name>
    <dbReference type="NCBI Taxonomy" id="1128682"/>
    <lineage>
        <taxon>Bacteria</taxon>
        <taxon>Bacillati</taxon>
        <taxon>Actinomycetota</taxon>
        <taxon>Actinomycetes</taxon>
        <taxon>Kitasatosporales</taxon>
        <taxon>Streptomycetaceae</taxon>
        <taxon>Streptomyces</taxon>
    </lineage>
</organism>
<dbReference type="InterPro" id="IPR003593">
    <property type="entry name" value="AAA+_ATPase"/>
</dbReference>
<evidence type="ECO:0000256" key="6">
    <source>
        <dbReference type="ARBA" id="ARBA00023251"/>
    </source>
</evidence>
<accession>A0ABV9A8T0</accession>
<comment type="caution">
    <text evidence="8">The sequence shown here is derived from an EMBL/GenBank/DDBJ whole genome shotgun (WGS) entry which is preliminary data.</text>
</comment>
<proteinExistence type="inferred from homology"/>